<dbReference type="PANTHER" id="PTHR14344:SF3">
    <property type="entry name" value="WD REPEAT-CONTAINING PROTEIN 6"/>
    <property type="match status" value="1"/>
</dbReference>
<keyword evidence="4" id="KW-0819">tRNA processing</keyword>
<comment type="similarity">
    <text evidence="6">Belongs to the WD repeat WDR6 family.</text>
</comment>
<protein>
    <recommendedName>
        <fullName evidence="10">Regulator of Ty1 transposition protein 10</fullName>
    </recommendedName>
</protein>
<evidence type="ECO:0000256" key="1">
    <source>
        <dbReference type="ARBA" id="ARBA00004496"/>
    </source>
</evidence>
<dbReference type="InterPro" id="IPR051973">
    <property type="entry name" value="tRNA_Anticodon_Mtase-Reg"/>
</dbReference>
<gene>
    <name evidence="8" type="ORF">PUMCH_004656</name>
</gene>
<name>A0AAX4HG04_9ASCO</name>
<dbReference type="InterPro" id="IPR001680">
    <property type="entry name" value="WD40_rpt"/>
</dbReference>
<evidence type="ECO:0008006" key="10">
    <source>
        <dbReference type="Google" id="ProtNLM"/>
    </source>
</evidence>
<keyword evidence="3 7" id="KW-0853">WD repeat</keyword>
<dbReference type="Gene3D" id="2.130.10.10">
    <property type="entry name" value="YVTN repeat-like/Quinoprotein amine dehydrogenase"/>
    <property type="match status" value="3"/>
</dbReference>
<dbReference type="InterPro" id="IPR015943">
    <property type="entry name" value="WD40/YVTN_repeat-like_dom_sf"/>
</dbReference>
<dbReference type="Pfam" id="PF00400">
    <property type="entry name" value="WD40"/>
    <property type="match status" value="1"/>
</dbReference>
<keyword evidence="9" id="KW-1185">Reference proteome</keyword>
<evidence type="ECO:0000256" key="4">
    <source>
        <dbReference type="ARBA" id="ARBA00022694"/>
    </source>
</evidence>
<dbReference type="KEGG" id="asau:88175716"/>
<dbReference type="AlphaFoldDB" id="A0AAX4HG04"/>
<proteinExistence type="inferred from homology"/>
<dbReference type="GeneID" id="88175716"/>
<evidence type="ECO:0000313" key="8">
    <source>
        <dbReference type="EMBL" id="WPK27276.1"/>
    </source>
</evidence>
<dbReference type="PANTHER" id="PTHR14344">
    <property type="entry name" value="WD REPEAT PROTEIN"/>
    <property type="match status" value="1"/>
</dbReference>
<dbReference type="EMBL" id="CP138899">
    <property type="protein sequence ID" value="WPK27276.1"/>
    <property type="molecule type" value="Genomic_DNA"/>
</dbReference>
<evidence type="ECO:0000256" key="7">
    <source>
        <dbReference type="PROSITE-ProRule" id="PRU00221"/>
    </source>
</evidence>
<evidence type="ECO:0000313" key="9">
    <source>
        <dbReference type="Proteomes" id="UP001338582"/>
    </source>
</evidence>
<reference evidence="8 9" key="1">
    <citation type="submission" date="2023-10" db="EMBL/GenBank/DDBJ databases">
        <title>Draft Genome Sequence of Candida saopaulonensis from a very Premature Infant with Sepsis.</title>
        <authorList>
            <person name="Ning Y."/>
            <person name="Dai R."/>
            <person name="Xiao M."/>
            <person name="Xu Y."/>
            <person name="Yan Q."/>
            <person name="Zhang L."/>
        </authorList>
    </citation>
    <scope>NUCLEOTIDE SEQUENCE [LARGE SCALE GENOMIC DNA]</scope>
    <source>
        <strain evidence="8 9">19XY460</strain>
    </source>
</reference>
<keyword evidence="2" id="KW-0963">Cytoplasm</keyword>
<dbReference type="InterPro" id="IPR036322">
    <property type="entry name" value="WD40_repeat_dom_sf"/>
</dbReference>
<dbReference type="RefSeq" id="XP_062879654.1">
    <property type="nucleotide sequence ID" value="XM_063023584.1"/>
</dbReference>
<feature type="repeat" description="WD" evidence="7">
    <location>
        <begin position="183"/>
        <end position="224"/>
    </location>
</feature>
<organism evidence="8 9">
    <name type="scientific">Australozyma saopauloensis</name>
    <dbReference type="NCBI Taxonomy" id="291208"/>
    <lineage>
        <taxon>Eukaryota</taxon>
        <taxon>Fungi</taxon>
        <taxon>Dikarya</taxon>
        <taxon>Ascomycota</taxon>
        <taxon>Saccharomycotina</taxon>
        <taxon>Pichiomycetes</taxon>
        <taxon>Metschnikowiaceae</taxon>
        <taxon>Australozyma</taxon>
    </lineage>
</organism>
<dbReference type="GO" id="GO:0030488">
    <property type="term" value="P:tRNA methylation"/>
    <property type="evidence" value="ECO:0007669"/>
    <property type="project" value="TreeGrafter"/>
</dbReference>
<evidence type="ECO:0000256" key="5">
    <source>
        <dbReference type="ARBA" id="ARBA00022737"/>
    </source>
</evidence>
<dbReference type="PROSITE" id="PS50082">
    <property type="entry name" value="WD_REPEATS_2"/>
    <property type="match status" value="1"/>
</dbReference>
<evidence type="ECO:0000256" key="3">
    <source>
        <dbReference type="ARBA" id="ARBA00022574"/>
    </source>
</evidence>
<dbReference type="Proteomes" id="UP001338582">
    <property type="component" value="Chromosome 6"/>
</dbReference>
<accession>A0AAX4HG04</accession>
<comment type="subcellular location">
    <subcellularLocation>
        <location evidence="1">Cytoplasm</location>
    </subcellularLocation>
</comment>
<evidence type="ECO:0000256" key="6">
    <source>
        <dbReference type="ARBA" id="ARBA00038255"/>
    </source>
</evidence>
<dbReference type="SMART" id="SM00320">
    <property type="entry name" value="WD40"/>
    <property type="match status" value="9"/>
</dbReference>
<dbReference type="GO" id="GO:0005737">
    <property type="term" value="C:cytoplasm"/>
    <property type="evidence" value="ECO:0007669"/>
    <property type="project" value="UniProtKB-SubCell"/>
</dbReference>
<dbReference type="SUPFAM" id="SSF50978">
    <property type="entry name" value="WD40 repeat-like"/>
    <property type="match status" value="4"/>
</dbReference>
<sequence>MSINSCNEQLLEEINHYGPVTALKFHGDHLLVGYGPVLKLFHTKKLGDPPIWQKRVFKRNKIHSIAICEKTNTLAVSGGRSFAIFPMESDEIRERAINEWIIAVEFIEPGKVAILNSHNVVLVVDINILPFSVAETVHCGEKSILYSGSITKTTTGDVYVAAGTVMDGVIIWNLKTRNIVHLLKDHEGSIFAVKIDKDAQYIISCSDDRSIKAFTFSDGKLLASGWGHGSRIWSLLFGKSLTGNLQIVSMGEDCSTRIWNYTGESTLQCIKTFEHCHEGKHIWSGDSNYAMRPRLATGGADGKVRLLDADEEYNDPLIFEFDHIERYGMNKVEDNEHIKSFASIPMADETIVVSSAGRVFSIESSRSAWVDLEISIKDFVSLKSHERQTAVVVTKSGSVLMINQGDEVSTEWYHPPPEKSYKIINVLSRTTEIEMHLLLDSPVKGSPFVFMKLDVVSEKPRVVATVELPKPTDCSFTPTSFHFDSGSHYLFVGSRHANVAVYDLSQTPLVPPYLIRKICPGDTITSLSTVGRFENGNTPVVLLTVRDGTYLYFHIKCHEDVLSHEIILQNKFNKGSVEGGFVYEKSLLLYGFRSSLFYVWNETNQTELLNEFCGGARRHWEFRHWFNDLMGGAYMEFRFINKSGLVLKARMPSFSLPRNGLLANGTHGREIRSCAVSDYTEIDGSKIIVTASEDASIKIGKIDCDGQMECVWTMNNHVSGLQSVKFADKDHFISSAANEEMIVWKLHRFDESQFSAVEIGRLPVSGVNPDLRIMDFSSIKNDQGFLVAAVFSNSVVKLFQFNTSTNSFLTIGETVYSQFCLLNIEFLSTASQTFVCVGATDGNFTIWDVTTCITSDLNEFSAPIVKQQLHQSAIKAFAIHANEKTGTWDVLTGGDDNALTHSRLLISSSGALELSVISFVEKAASATITGVVHVGEQLVFVTSVDQIVRVWDYSSDLKCKSATYTTVADTGCCAYAEFEDSRLAIAAGAGLSFFSLQKDSKIE</sequence>
<keyword evidence="5" id="KW-0677">Repeat</keyword>
<evidence type="ECO:0000256" key="2">
    <source>
        <dbReference type="ARBA" id="ARBA00022490"/>
    </source>
</evidence>